<evidence type="ECO:0000313" key="7">
    <source>
        <dbReference type="Proteomes" id="UP000053815"/>
    </source>
</evidence>
<dbReference type="Gene3D" id="3.40.1280.10">
    <property type="match status" value="1"/>
</dbReference>
<dbReference type="PANTHER" id="PTHR43191:SF2">
    <property type="entry name" value="RRNA METHYLTRANSFERASE 3, MITOCHONDRIAL"/>
    <property type="match status" value="1"/>
</dbReference>
<dbReference type="InterPro" id="IPR029028">
    <property type="entry name" value="Alpha/beta_knot_MTases"/>
</dbReference>
<evidence type="ECO:0000313" key="6">
    <source>
        <dbReference type="EMBL" id="GAN06063.1"/>
    </source>
</evidence>
<proteinExistence type="inferred from homology"/>
<dbReference type="InterPro" id="IPR001537">
    <property type="entry name" value="SpoU_MeTrfase"/>
</dbReference>
<accession>A0A0C9MVB4</accession>
<comment type="similarity">
    <text evidence="1">Belongs to the class IV-like SAM-binding methyltransferase superfamily. RNA methyltransferase TrmH family.</text>
</comment>
<evidence type="ECO:0000259" key="5">
    <source>
        <dbReference type="Pfam" id="PF22435"/>
    </source>
</evidence>
<dbReference type="InterPro" id="IPR051259">
    <property type="entry name" value="rRNA_Methyltransferase"/>
</dbReference>
<reference evidence="6" key="1">
    <citation type="submission" date="2014-09" db="EMBL/GenBank/DDBJ databases">
        <title>Draft genome sequence of an oleaginous Mucoromycotina fungus Mucor ambiguus NBRC6742.</title>
        <authorList>
            <person name="Takeda I."/>
            <person name="Yamane N."/>
            <person name="Morita T."/>
            <person name="Tamano K."/>
            <person name="Machida M."/>
            <person name="Baker S."/>
            <person name="Koike H."/>
        </authorList>
    </citation>
    <scope>NUCLEOTIDE SEQUENCE</scope>
    <source>
        <strain evidence="6">NBRC 6742</strain>
    </source>
</reference>
<dbReference type="GO" id="GO:0003723">
    <property type="term" value="F:RNA binding"/>
    <property type="evidence" value="ECO:0007669"/>
    <property type="project" value="InterPro"/>
</dbReference>
<dbReference type="AlphaFoldDB" id="A0A0C9MVB4"/>
<name>A0A0C9MVB4_9FUNG</name>
<organism evidence="6">
    <name type="scientific">Mucor ambiguus</name>
    <dbReference type="NCBI Taxonomy" id="91626"/>
    <lineage>
        <taxon>Eukaryota</taxon>
        <taxon>Fungi</taxon>
        <taxon>Fungi incertae sedis</taxon>
        <taxon>Mucoromycota</taxon>
        <taxon>Mucoromycotina</taxon>
        <taxon>Mucoromycetes</taxon>
        <taxon>Mucorales</taxon>
        <taxon>Mucorineae</taxon>
        <taxon>Mucoraceae</taxon>
        <taxon>Mucor</taxon>
    </lineage>
</organism>
<keyword evidence="7" id="KW-1185">Reference proteome</keyword>
<dbReference type="STRING" id="91626.A0A0C9MVB4"/>
<keyword evidence="3 6" id="KW-0808">Transferase</keyword>
<dbReference type="Pfam" id="PF00588">
    <property type="entry name" value="SpoU_methylase"/>
    <property type="match status" value="1"/>
</dbReference>
<feature type="domain" description="tRNA/rRNA methyltransferase SpoU type" evidence="4">
    <location>
        <begin position="139"/>
        <end position="301"/>
    </location>
</feature>
<dbReference type="InterPro" id="IPR029064">
    <property type="entry name" value="Ribosomal_eL30-like_sf"/>
</dbReference>
<sequence>MTSKYQLPNLFHRLASQQNSNVKHFIALREKKQHRLDHGSVMIQGFKTVQEVRDQGIQFKSMIVTAKKDLNTETDIQSPSLQVIKHPELFPAQQYYVTDINLARRILGTASKPGNHDIFAEAIIPRIKDDAQIFSHDRILVFDRISDPGNLGTLVRTAKALGWQSGLITHHSCDLYNDKCIRASRGTSLTWPHLTVNADQVLGQLKAEGYTPIVADMLPRNSATVEMWSPENQANAVPGTGVWFWNQPRSLLPSIKKIALVLSSEHHGVDDAFSNELRVSLPMDPSVESLNVANAGSILMFDLNRLTLPKQVHGMGYK</sequence>
<evidence type="ECO:0000256" key="2">
    <source>
        <dbReference type="ARBA" id="ARBA00022603"/>
    </source>
</evidence>
<dbReference type="SUPFAM" id="SSF55315">
    <property type="entry name" value="L30e-like"/>
    <property type="match status" value="1"/>
</dbReference>
<dbReference type="SUPFAM" id="SSF75217">
    <property type="entry name" value="alpha/beta knot"/>
    <property type="match status" value="1"/>
</dbReference>
<evidence type="ECO:0000259" key="4">
    <source>
        <dbReference type="Pfam" id="PF00588"/>
    </source>
</evidence>
<dbReference type="InterPro" id="IPR029026">
    <property type="entry name" value="tRNA_m1G_MTases_N"/>
</dbReference>
<dbReference type="GO" id="GO:0008173">
    <property type="term" value="F:RNA methyltransferase activity"/>
    <property type="evidence" value="ECO:0007669"/>
    <property type="project" value="InterPro"/>
</dbReference>
<feature type="domain" description="MRM3-like substrate binding" evidence="5">
    <location>
        <begin position="19"/>
        <end position="77"/>
    </location>
</feature>
<evidence type="ECO:0000256" key="1">
    <source>
        <dbReference type="ARBA" id="ARBA00007228"/>
    </source>
</evidence>
<dbReference type="EMBL" id="DF836399">
    <property type="protein sequence ID" value="GAN06063.1"/>
    <property type="molecule type" value="Genomic_DNA"/>
</dbReference>
<dbReference type="Gene3D" id="3.30.1330.30">
    <property type="match status" value="1"/>
</dbReference>
<dbReference type="InterPro" id="IPR053888">
    <property type="entry name" value="MRM3-like_sub_bind"/>
</dbReference>
<dbReference type="Proteomes" id="UP000053815">
    <property type="component" value="Unassembled WGS sequence"/>
</dbReference>
<dbReference type="Pfam" id="PF22435">
    <property type="entry name" value="MRM3-like_sub_bind"/>
    <property type="match status" value="1"/>
</dbReference>
<evidence type="ECO:0000256" key="3">
    <source>
        <dbReference type="ARBA" id="ARBA00022679"/>
    </source>
</evidence>
<protein>
    <submittedName>
        <fullName evidence="6">rRNA methyltransferase</fullName>
    </submittedName>
</protein>
<dbReference type="OrthoDB" id="270651at2759"/>
<dbReference type="GO" id="GO:0006396">
    <property type="term" value="P:RNA processing"/>
    <property type="evidence" value="ECO:0007669"/>
    <property type="project" value="InterPro"/>
</dbReference>
<gene>
    <name evidence="6" type="ORF">MAM1_0110c05540</name>
</gene>
<keyword evidence="2 6" id="KW-0489">Methyltransferase</keyword>
<dbReference type="PANTHER" id="PTHR43191">
    <property type="entry name" value="RRNA METHYLTRANSFERASE 3"/>
    <property type="match status" value="1"/>
</dbReference>
<dbReference type="GO" id="GO:0032259">
    <property type="term" value="P:methylation"/>
    <property type="evidence" value="ECO:0007669"/>
    <property type="project" value="UniProtKB-KW"/>
</dbReference>
<dbReference type="CDD" id="cd18095">
    <property type="entry name" value="SpoU-like_rRNA-MTase"/>
    <property type="match status" value="1"/>
</dbReference>